<dbReference type="InterPro" id="IPR019341">
    <property type="entry name" value="Alpha/Gamma-adaptin-bd_p34"/>
</dbReference>
<keyword evidence="5" id="KW-1185">Reference proteome</keyword>
<evidence type="ECO:0000313" key="3">
    <source>
        <dbReference type="EMBL" id="SYW75295.1"/>
    </source>
</evidence>
<dbReference type="PANTHER" id="PTHR14659">
    <property type="entry name" value="ALPHA- AND GAMMA-ADAPTIN-BINDING PROTEIN P34"/>
    <property type="match status" value="1"/>
</dbReference>
<sequence length="544" mass="58268">MAITLPSNMTQDPLNTVAVVPYYLERTTSRTGASGPRTQPRNALAAAASNLISAIAQGSTANDTVVVPEIDNLSDAGSDEGSSSFTYAVLNNGDVEADQRGWYASTTYHISNRYYDVDITLKATKAALSAPRQPFEISTSPTESVLSHPFPAYLVVVDRSQPLEHHRHLASSLESKVAAGFDADISIVAGVSLLSSSHPQLVTALDDEPRSSASARETTTKAKTSDLVALYADFGWEFIAIDDLDAEDERGIGSENGDSYSDGEGEDDTDGIERIREALMNHMWNGLVRKDQDSGSASRHLASRDTAFGMSFHQGFSDSMEDRDEADGDQDATPSRAEAIPSGSNNDSNLGTKLPSISLDNHVEATDLDEQLAKLFLSSSDGKDLADLEAFLESEDPSWPAPQPRTATQTDKIDDAPAQFDDDFDGFLPFQSAPSQPSALATGAEDAEELPSMDEVSQMQDRLFGSNAASRLEAGPLGMGSGGSVAGQDLASQLQQLQWHSERVRSIQDPDQRRKEAALVALAFSMQWENEGEGELGGDGAMAF</sequence>
<gene>
    <name evidence="3" type="ORF">UBRO2_00530</name>
    <name evidence="2" type="ORF">UBRO_04013</name>
</gene>
<evidence type="ECO:0000313" key="4">
    <source>
        <dbReference type="Proteomes" id="UP000179920"/>
    </source>
</evidence>
<dbReference type="OrthoDB" id="3362485at2759"/>
<dbReference type="PANTHER" id="PTHR14659:SF1">
    <property type="entry name" value="ALPHA- AND GAMMA-ADAPTIN-BINDING PROTEIN P34"/>
    <property type="match status" value="1"/>
</dbReference>
<feature type="compositionally biased region" description="Acidic residues" evidence="1">
    <location>
        <begin position="319"/>
        <end position="330"/>
    </location>
</feature>
<feature type="region of interest" description="Disordered" evidence="1">
    <location>
        <begin position="249"/>
        <end position="269"/>
    </location>
</feature>
<dbReference type="EMBL" id="LT558118">
    <property type="protein sequence ID" value="SAM67168.1"/>
    <property type="molecule type" value="Genomic_DNA"/>
</dbReference>
<dbReference type="Gene3D" id="3.40.50.11960">
    <property type="match status" value="1"/>
</dbReference>
<reference evidence="4" key="1">
    <citation type="submission" date="2016-04" db="EMBL/GenBank/DDBJ databases">
        <authorList>
            <person name="Guldener U."/>
            <person name="Guldener U."/>
        </authorList>
    </citation>
    <scope>NUCLEOTIDE SEQUENCE [LARGE SCALE GENOMIC DNA]</scope>
    <source>
        <strain evidence="4">UB2112</strain>
    </source>
</reference>
<accession>A0A1K0FWK7</accession>
<proteinExistence type="predicted"/>
<name>A0A1K0FWK7_9BASI</name>
<dbReference type="Proteomes" id="UP000658997">
    <property type="component" value="Unassembled WGS sequence"/>
</dbReference>
<dbReference type="Proteomes" id="UP000179920">
    <property type="component" value="Chromosome II"/>
</dbReference>
<organism evidence="2 4">
    <name type="scientific">Ustilago bromivora</name>
    <dbReference type="NCBI Taxonomy" id="307758"/>
    <lineage>
        <taxon>Eukaryota</taxon>
        <taxon>Fungi</taxon>
        <taxon>Dikarya</taxon>
        <taxon>Basidiomycota</taxon>
        <taxon>Ustilaginomycotina</taxon>
        <taxon>Ustilaginomycetes</taxon>
        <taxon>Ustilaginales</taxon>
        <taxon>Ustilaginaceae</taxon>
        <taxon>Ustilago</taxon>
    </lineage>
</organism>
<dbReference type="Pfam" id="PF10199">
    <property type="entry name" value="Adaptin_binding"/>
    <property type="match status" value="1"/>
</dbReference>
<feature type="region of interest" description="Disordered" evidence="1">
    <location>
        <begin position="312"/>
        <end position="353"/>
    </location>
</feature>
<protein>
    <submittedName>
        <fullName evidence="2">Uncharacterized protein</fullName>
    </submittedName>
</protein>
<dbReference type="EMBL" id="ULHB01000005">
    <property type="protein sequence ID" value="SYW75295.1"/>
    <property type="molecule type" value="Genomic_DNA"/>
</dbReference>
<feature type="compositionally biased region" description="Polar residues" evidence="1">
    <location>
        <begin position="342"/>
        <end position="351"/>
    </location>
</feature>
<evidence type="ECO:0000256" key="1">
    <source>
        <dbReference type="SAM" id="MobiDB-lite"/>
    </source>
</evidence>
<evidence type="ECO:0000313" key="5">
    <source>
        <dbReference type="Proteomes" id="UP000658997"/>
    </source>
</evidence>
<reference evidence="3" key="3">
    <citation type="submission" date="2018-08" db="EMBL/GenBank/DDBJ databases">
        <authorList>
            <person name="Guldener U."/>
        </authorList>
    </citation>
    <scope>NUCLEOTIDE SEQUENCE</scope>
    <source>
        <strain evidence="3">UB2</strain>
    </source>
</reference>
<evidence type="ECO:0000313" key="2">
    <source>
        <dbReference type="EMBL" id="SAM67168.1"/>
    </source>
</evidence>
<reference evidence="2" key="2">
    <citation type="submission" date="2016-04" db="EMBL/GenBank/DDBJ databases">
        <authorList>
            <person name="Evans L.H."/>
            <person name="Alamgir A."/>
            <person name="Owens N."/>
            <person name="Weber N.D."/>
            <person name="Virtaneva K."/>
            <person name="Barbian K."/>
            <person name="Babar A."/>
            <person name="Rosenke K."/>
        </authorList>
    </citation>
    <scope>NUCLEOTIDE SEQUENCE</scope>
    <source>
        <strain evidence="2">UB2112</strain>
    </source>
</reference>
<dbReference type="AlphaFoldDB" id="A0A1K0FWK7"/>